<reference evidence="4 5" key="1">
    <citation type="journal article" date="2021" name="Elife">
        <title>Chloroplast acquisition without the gene transfer in kleptoplastic sea slugs, Plakobranchus ocellatus.</title>
        <authorList>
            <person name="Maeda T."/>
            <person name="Takahashi S."/>
            <person name="Yoshida T."/>
            <person name="Shimamura S."/>
            <person name="Takaki Y."/>
            <person name="Nagai Y."/>
            <person name="Toyoda A."/>
            <person name="Suzuki Y."/>
            <person name="Arimoto A."/>
            <person name="Ishii H."/>
            <person name="Satoh N."/>
            <person name="Nishiyama T."/>
            <person name="Hasebe M."/>
            <person name="Maruyama T."/>
            <person name="Minagawa J."/>
            <person name="Obokata J."/>
            <person name="Shigenobu S."/>
        </authorList>
    </citation>
    <scope>NUCLEOTIDE SEQUENCE [LARGE SCALE GENOMIC DNA]</scope>
</reference>
<feature type="domain" description="MAM" evidence="3">
    <location>
        <begin position="24"/>
        <end position="78"/>
    </location>
</feature>
<dbReference type="InterPro" id="IPR051560">
    <property type="entry name" value="MAM_domain-containing"/>
</dbReference>
<dbReference type="Proteomes" id="UP000762676">
    <property type="component" value="Unassembled WGS sequence"/>
</dbReference>
<feature type="region of interest" description="Disordered" evidence="1">
    <location>
        <begin position="46"/>
        <end position="68"/>
    </location>
</feature>
<comment type="caution">
    <text evidence="4">The sequence shown here is derived from an EMBL/GenBank/DDBJ whole genome shotgun (WGS) entry which is preliminary data.</text>
</comment>
<dbReference type="PROSITE" id="PS50060">
    <property type="entry name" value="MAM_2"/>
    <property type="match status" value="1"/>
</dbReference>
<dbReference type="EMBL" id="BMAT01000653">
    <property type="protein sequence ID" value="GFR70342.1"/>
    <property type="molecule type" value="Genomic_DNA"/>
</dbReference>
<feature type="chain" id="PRO_5044011130" evidence="2">
    <location>
        <begin position="22"/>
        <end position="78"/>
    </location>
</feature>
<feature type="compositionally biased region" description="Polar residues" evidence="1">
    <location>
        <begin position="49"/>
        <end position="58"/>
    </location>
</feature>
<evidence type="ECO:0000256" key="1">
    <source>
        <dbReference type="SAM" id="MobiDB-lite"/>
    </source>
</evidence>
<dbReference type="Pfam" id="PF00629">
    <property type="entry name" value="MAM"/>
    <property type="match status" value="1"/>
</dbReference>
<organism evidence="4 5">
    <name type="scientific">Elysia marginata</name>
    <dbReference type="NCBI Taxonomy" id="1093978"/>
    <lineage>
        <taxon>Eukaryota</taxon>
        <taxon>Metazoa</taxon>
        <taxon>Spiralia</taxon>
        <taxon>Lophotrochozoa</taxon>
        <taxon>Mollusca</taxon>
        <taxon>Gastropoda</taxon>
        <taxon>Heterobranchia</taxon>
        <taxon>Euthyneura</taxon>
        <taxon>Panpulmonata</taxon>
        <taxon>Sacoglossa</taxon>
        <taxon>Placobranchoidea</taxon>
        <taxon>Plakobranchidae</taxon>
        <taxon>Elysia</taxon>
    </lineage>
</organism>
<sequence length="78" mass="8379">MEGPSLFAVFLLLAFTVASSAQNLDCDFENGFCSWNQAPGAKRDWSRMKGSTFTTGTGPSRDHTTGSERPCLAVCNVS</sequence>
<dbReference type="GO" id="GO:0016020">
    <property type="term" value="C:membrane"/>
    <property type="evidence" value="ECO:0007669"/>
    <property type="project" value="InterPro"/>
</dbReference>
<evidence type="ECO:0000313" key="5">
    <source>
        <dbReference type="Proteomes" id="UP000762676"/>
    </source>
</evidence>
<accession>A0AAV4FAD0</accession>
<dbReference type="Gene3D" id="2.60.120.200">
    <property type="match status" value="1"/>
</dbReference>
<keyword evidence="2" id="KW-0732">Signal</keyword>
<evidence type="ECO:0000256" key="2">
    <source>
        <dbReference type="SAM" id="SignalP"/>
    </source>
</evidence>
<name>A0AAV4FAD0_9GAST</name>
<dbReference type="SUPFAM" id="SSF49899">
    <property type="entry name" value="Concanavalin A-like lectins/glucanases"/>
    <property type="match status" value="1"/>
</dbReference>
<evidence type="ECO:0000259" key="3">
    <source>
        <dbReference type="PROSITE" id="PS50060"/>
    </source>
</evidence>
<proteinExistence type="predicted"/>
<dbReference type="PANTHER" id="PTHR23282:SF142">
    <property type="entry name" value="MAM DOMAIN-CONTAINING PROTEIN"/>
    <property type="match status" value="1"/>
</dbReference>
<keyword evidence="5" id="KW-1185">Reference proteome</keyword>
<feature type="signal peptide" evidence="2">
    <location>
        <begin position="1"/>
        <end position="21"/>
    </location>
</feature>
<dbReference type="InterPro" id="IPR000998">
    <property type="entry name" value="MAM_dom"/>
</dbReference>
<evidence type="ECO:0000313" key="4">
    <source>
        <dbReference type="EMBL" id="GFR70342.1"/>
    </source>
</evidence>
<dbReference type="InterPro" id="IPR013320">
    <property type="entry name" value="ConA-like_dom_sf"/>
</dbReference>
<protein>
    <submittedName>
        <fullName evidence="4">MAM and LDL-receptor class A domain-containing protein</fullName>
    </submittedName>
</protein>
<gene>
    <name evidence="4" type="ORF">ElyMa_000325100</name>
</gene>
<dbReference type="AlphaFoldDB" id="A0AAV4FAD0"/>
<dbReference type="PANTHER" id="PTHR23282">
    <property type="entry name" value="APICAL ENDOSOMAL GLYCOPROTEIN PRECURSOR"/>
    <property type="match status" value="1"/>
</dbReference>